<feature type="chain" id="PRO_5041989203" description="PepSY domain-containing protein" evidence="2">
    <location>
        <begin position="22"/>
        <end position="149"/>
    </location>
</feature>
<sequence length="149" mass="15244">MTRRGPTLALVLFCLAAPVHAQGNPVEEGLVASLRAQGYDVLEHGYTWLGRLRIVAQNDTLRRELVVNPGTGEVLRDYAERLDLPKPGGTPSQSVASAGGTTTTRTTDGGTVPGVAASSVATVPGLTVSGAASGTVGTLVLEPAVESQP</sequence>
<dbReference type="Proteomes" id="UP001193501">
    <property type="component" value="Unassembled WGS sequence"/>
</dbReference>
<evidence type="ECO:0008006" key="5">
    <source>
        <dbReference type="Google" id="ProtNLM"/>
    </source>
</evidence>
<feature type="signal peptide" evidence="2">
    <location>
        <begin position="1"/>
        <end position="21"/>
    </location>
</feature>
<name>A0AAE4YDW2_9RHOB</name>
<evidence type="ECO:0000256" key="2">
    <source>
        <dbReference type="SAM" id="SignalP"/>
    </source>
</evidence>
<evidence type="ECO:0000313" key="3">
    <source>
        <dbReference type="EMBL" id="NBZ88469.1"/>
    </source>
</evidence>
<keyword evidence="4" id="KW-1185">Reference proteome</keyword>
<comment type="caution">
    <text evidence="3">The sequence shown here is derived from an EMBL/GenBank/DDBJ whole genome shotgun (WGS) entry which is preliminary data.</text>
</comment>
<keyword evidence="2" id="KW-0732">Signal</keyword>
<evidence type="ECO:0000313" key="4">
    <source>
        <dbReference type="Proteomes" id="UP001193501"/>
    </source>
</evidence>
<accession>A0AAE4YDW2</accession>
<protein>
    <recommendedName>
        <fullName evidence="5">PepSY domain-containing protein</fullName>
    </recommendedName>
</protein>
<proteinExistence type="predicted"/>
<dbReference type="EMBL" id="JAABNR010000011">
    <property type="protein sequence ID" value="NBZ88469.1"/>
    <property type="molecule type" value="Genomic_DNA"/>
</dbReference>
<gene>
    <name evidence="3" type="ORF">GV832_12825</name>
</gene>
<feature type="region of interest" description="Disordered" evidence="1">
    <location>
        <begin position="81"/>
        <end position="116"/>
    </location>
</feature>
<reference evidence="3" key="1">
    <citation type="submission" date="2020-01" db="EMBL/GenBank/DDBJ databases">
        <authorList>
            <person name="Chen W.-M."/>
        </authorList>
    </citation>
    <scope>NUCLEOTIDE SEQUENCE</scope>
    <source>
        <strain evidence="3">CYK-10</strain>
    </source>
</reference>
<evidence type="ECO:0000256" key="1">
    <source>
        <dbReference type="SAM" id="MobiDB-lite"/>
    </source>
</evidence>
<feature type="compositionally biased region" description="Low complexity" evidence="1">
    <location>
        <begin position="99"/>
        <end position="110"/>
    </location>
</feature>
<dbReference type="AlphaFoldDB" id="A0AAE4YDW2"/>
<dbReference type="RefSeq" id="WP_168775284.1">
    <property type="nucleotide sequence ID" value="NZ_JAABNR010000011.1"/>
</dbReference>
<organism evidence="3 4">
    <name type="scientific">Stagnihabitans tardus</name>
    <dbReference type="NCBI Taxonomy" id="2699202"/>
    <lineage>
        <taxon>Bacteria</taxon>
        <taxon>Pseudomonadati</taxon>
        <taxon>Pseudomonadota</taxon>
        <taxon>Alphaproteobacteria</taxon>
        <taxon>Rhodobacterales</taxon>
        <taxon>Paracoccaceae</taxon>
        <taxon>Stagnihabitans</taxon>
    </lineage>
</organism>